<comment type="caution">
    <text evidence="13">The sequence shown here is derived from an EMBL/GenBank/DDBJ whole genome shotgun (WGS) entry which is preliminary data.</text>
</comment>
<feature type="transmembrane region" description="Helical" evidence="10">
    <location>
        <begin position="190"/>
        <end position="210"/>
    </location>
</feature>
<evidence type="ECO:0000259" key="11">
    <source>
        <dbReference type="PROSITE" id="PS50893"/>
    </source>
</evidence>
<feature type="transmembrane region" description="Helical" evidence="10">
    <location>
        <begin position="876"/>
        <end position="895"/>
    </location>
</feature>
<evidence type="ECO:0000256" key="4">
    <source>
        <dbReference type="ARBA" id="ARBA00022692"/>
    </source>
</evidence>
<feature type="region of interest" description="Disordered" evidence="9">
    <location>
        <begin position="1"/>
        <end position="35"/>
    </location>
</feature>
<dbReference type="GO" id="GO:0090374">
    <property type="term" value="P:oligopeptide export from mitochondrion"/>
    <property type="evidence" value="ECO:0007669"/>
    <property type="project" value="TreeGrafter"/>
</dbReference>
<dbReference type="Gene3D" id="3.40.50.300">
    <property type="entry name" value="P-loop containing nucleotide triphosphate hydrolases"/>
    <property type="match status" value="2"/>
</dbReference>
<keyword evidence="14" id="KW-1185">Reference proteome</keyword>
<name>A0A9P6IGA5_9PEZI</name>
<evidence type="ECO:0000256" key="5">
    <source>
        <dbReference type="ARBA" id="ARBA00022741"/>
    </source>
</evidence>
<evidence type="ECO:0000256" key="6">
    <source>
        <dbReference type="ARBA" id="ARBA00022840"/>
    </source>
</evidence>
<keyword evidence="3" id="KW-0813">Transport</keyword>
<evidence type="ECO:0000256" key="2">
    <source>
        <dbReference type="ARBA" id="ARBA00007577"/>
    </source>
</evidence>
<dbReference type="CDD" id="cd18577">
    <property type="entry name" value="ABC_6TM_Pgp_ABCB1_D1_like"/>
    <property type="match status" value="1"/>
</dbReference>
<dbReference type="GO" id="GO:0005743">
    <property type="term" value="C:mitochondrial inner membrane"/>
    <property type="evidence" value="ECO:0007669"/>
    <property type="project" value="TreeGrafter"/>
</dbReference>
<feature type="transmembrane region" description="Helical" evidence="10">
    <location>
        <begin position="294"/>
        <end position="317"/>
    </location>
</feature>
<feature type="transmembrane region" description="Helical" evidence="10">
    <location>
        <begin position="60"/>
        <end position="84"/>
    </location>
</feature>
<feature type="transmembrane region" description="Helical" evidence="10">
    <location>
        <begin position="216"/>
        <end position="237"/>
    </location>
</feature>
<feature type="region of interest" description="Disordered" evidence="9">
    <location>
        <begin position="461"/>
        <end position="496"/>
    </location>
</feature>
<feature type="compositionally biased region" description="Acidic residues" evidence="9">
    <location>
        <begin position="475"/>
        <end position="485"/>
    </location>
</feature>
<organism evidence="13 14">
    <name type="scientific">Colletotrichum karsti</name>
    <dbReference type="NCBI Taxonomy" id="1095194"/>
    <lineage>
        <taxon>Eukaryota</taxon>
        <taxon>Fungi</taxon>
        <taxon>Dikarya</taxon>
        <taxon>Ascomycota</taxon>
        <taxon>Pezizomycotina</taxon>
        <taxon>Sordariomycetes</taxon>
        <taxon>Hypocreomycetidae</taxon>
        <taxon>Glomerellales</taxon>
        <taxon>Glomerellaceae</taxon>
        <taxon>Colletotrichum</taxon>
        <taxon>Colletotrichum boninense species complex</taxon>
    </lineage>
</organism>
<feature type="transmembrane region" description="Helical" evidence="10">
    <location>
        <begin position="116"/>
        <end position="136"/>
    </location>
</feature>
<evidence type="ECO:0000256" key="1">
    <source>
        <dbReference type="ARBA" id="ARBA00004141"/>
    </source>
</evidence>
<feature type="compositionally biased region" description="Basic residues" evidence="9">
    <location>
        <begin position="462"/>
        <end position="471"/>
    </location>
</feature>
<feature type="domain" description="ABC transporter" evidence="11">
    <location>
        <begin position="391"/>
        <end position="684"/>
    </location>
</feature>
<dbReference type="PROSITE" id="PS50929">
    <property type="entry name" value="ABC_TM1F"/>
    <property type="match status" value="2"/>
</dbReference>
<dbReference type="InterPro" id="IPR003593">
    <property type="entry name" value="AAA+_ATPase"/>
</dbReference>
<sequence>MDTVNKDTAPAAAVVDEKKGLEESVKQNEQPTPEAKIRPERQPAFKDYLRVFTYATKWDIFAYFAAGLASMGAGITMPLMNIIFGRLVNDFNGFATGGNTEAQQAEFKRVADRQSLYLFILFLARFSLGYINKFGFRMIGIRLSSGIRLHYLQRLFGQTIHVLDSMPAGAAAGTITSTANTLQIGISEKLGVFLEFTTMIVASIIIAFTYNWALTLVTASCILFILLVLGILLPFIIKGHTQMTKAEGKASAVASEAFSSIRMITACGAEDRIAARYARWVQVARQKGQFTAPLMALQFGFIFFALFGAFGLAFWYGTHAWVDGRVSDVGEVIIVLMSVMLTVMSLERISTPLLAISKAMVAACEFLTVIDAPTPHTGDLKEPQVSASENIVFEDVTFAYPSRPHVKVLDGLNLTIESGKVTAIVGPSGSGKSTIVGLIERWYTLQDQYVIAKAVEKDKKKEAQKKKNKKKGKEDSDDEDNEPEPEQTGPAVELKGSVSTCNHSLDDIDLKWWRSQIGLVQQEPFLFNDTIYRNVAYGLIGSQWEDESEEKKRELVKEACQESFADEFIDRLPDGYETLVGDAGAKLSGGQRQRIAIARSIVRKPKIVILDEATSAIDVRGEKIVQAALDKVSKNRTTITIAHRLSTIKKADRIVVLKKGRVVEQGTHESLLEDDEGVYYGLVHAQQLSLGDQTEDSDSDNKEDDLGAVLDREKSAARSETGTTRQQTQAINRNLFQSFGRLLYEQRSRWLLCILTVVFAACAAVGTPIQAWLFAKVILVFNPNNGDDKIRSDSNFWSLMWAILAIGIGLSYFFMGFVSTYLSAFICAVYRQQYFEAILFQRTSFYDEEENAHGSLTARVAGDPKQLEELLGLNMAMVYVALFNIVGALAISFAFGWKLALVALFVTTPILLVSGYLRFKYEIEFDKMNAAVFAESSKFAAESIGAFRTVSALTLEDMTCLRYEKLLKGHVTQAFKKARWTSFLFGFSDSASMACQALIFWYGSRLLASGEYTPEMFFVCFMAVIQGAEAAGQSLSFGPNAAQVTGASNRIINMRDSRNRDQIAATEKIPDTEGGVQIELRNVHFKYPTRDISVFKGLNLTIEKGQFAALVGASGCGKTSIISLMERFYDVDRGAILCNGKDIKDLNVYDYRKNLSLVAQEPTLFQGTIRENILLGVDEGSVTEERLHQVCRDASIHDFIVSLPEGYNTDIGSKGVSLSGGQKQRVAIARALVRDPNILLLDEATSSLDSESEKLVQAAFERAGEGRTMVVVAHRLATVQNADVIFVLGEGKLLEKGSHSELLKKKGVYWHMCHSQALDR</sequence>
<feature type="transmembrane region" description="Helical" evidence="10">
    <location>
        <begin position="329"/>
        <end position="346"/>
    </location>
</feature>
<dbReference type="FunFam" id="3.40.50.300:FF:000913">
    <property type="entry name" value="ABC multidrug transporter SitT"/>
    <property type="match status" value="1"/>
</dbReference>
<feature type="transmembrane region" description="Helical" evidence="10">
    <location>
        <begin position="799"/>
        <end position="830"/>
    </location>
</feature>
<feature type="transmembrane region" description="Helical" evidence="10">
    <location>
        <begin position="983"/>
        <end position="1003"/>
    </location>
</feature>
<dbReference type="PANTHER" id="PTHR43394:SF1">
    <property type="entry name" value="ATP-BINDING CASSETTE SUB-FAMILY B MEMBER 10, MITOCHONDRIAL"/>
    <property type="match status" value="1"/>
</dbReference>
<dbReference type="OrthoDB" id="6500128at2759"/>
<evidence type="ECO:0000313" key="13">
    <source>
        <dbReference type="EMBL" id="KAF9880026.1"/>
    </source>
</evidence>
<dbReference type="CDD" id="cd03249">
    <property type="entry name" value="ABC_MTABC3_MDL1_MDL2"/>
    <property type="match status" value="1"/>
</dbReference>
<evidence type="ECO:0000259" key="12">
    <source>
        <dbReference type="PROSITE" id="PS50929"/>
    </source>
</evidence>
<evidence type="ECO:0000256" key="8">
    <source>
        <dbReference type="ARBA" id="ARBA00023136"/>
    </source>
</evidence>
<evidence type="ECO:0000313" key="14">
    <source>
        <dbReference type="Proteomes" id="UP000781932"/>
    </source>
</evidence>
<keyword evidence="5" id="KW-0547">Nucleotide-binding</keyword>
<keyword evidence="4 10" id="KW-0812">Transmembrane</keyword>
<dbReference type="Gene3D" id="1.20.1560.10">
    <property type="entry name" value="ABC transporter type 1, transmembrane domain"/>
    <property type="match status" value="1"/>
</dbReference>
<protein>
    <submittedName>
        <fullName evidence="13">ABC transporter</fullName>
    </submittedName>
</protein>
<gene>
    <name evidence="13" type="ORF">CkaCkLH20_02837</name>
</gene>
<dbReference type="SUPFAM" id="SSF90123">
    <property type="entry name" value="ABC transporter transmembrane region"/>
    <property type="match status" value="2"/>
</dbReference>
<dbReference type="InterPro" id="IPR011527">
    <property type="entry name" value="ABC1_TM_dom"/>
</dbReference>
<comment type="subcellular location">
    <subcellularLocation>
        <location evidence="1">Membrane</location>
        <topology evidence="1">Multi-pass membrane protein</topology>
    </subcellularLocation>
</comment>
<feature type="transmembrane region" description="Helical" evidence="10">
    <location>
        <begin position="901"/>
        <end position="919"/>
    </location>
</feature>
<dbReference type="Pfam" id="PF00664">
    <property type="entry name" value="ABC_membrane"/>
    <property type="match status" value="2"/>
</dbReference>
<dbReference type="InterPro" id="IPR036640">
    <property type="entry name" value="ABC1_TM_sf"/>
</dbReference>
<reference evidence="13" key="1">
    <citation type="submission" date="2020-03" db="EMBL/GenBank/DDBJ databases">
        <authorList>
            <person name="He L."/>
        </authorList>
    </citation>
    <scope>NUCLEOTIDE SEQUENCE</scope>
    <source>
        <strain evidence="13">CkLH20</strain>
    </source>
</reference>
<dbReference type="InterPro" id="IPR003439">
    <property type="entry name" value="ABC_transporter-like_ATP-bd"/>
</dbReference>
<dbReference type="FunFam" id="1.20.1560.10:FF:000057">
    <property type="entry name" value="ABC multidrug transporter SitT"/>
    <property type="match status" value="1"/>
</dbReference>
<feature type="compositionally biased region" description="Basic and acidic residues" evidence="9">
    <location>
        <begin position="15"/>
        <end position="26"/>
    </location>
</feature>
<reference evidence="13" key="2">
    <citation type="submission" date="2020-11" db="EMBL/GenBank/DDBJ databases">
        <title>Whole genome sequencing of Colletotrichum sp.</title>
        <authorList>
            <person name="Li H."/>
        </authorList>
    </citation>
    <scope>NUCLEOTIDE SEQUENCE</scope>
    <source>
        <strain evidence="13">CkLH20</strain>
    </source>
</reference>
<accession>A0A9P6IGA5</accession>
<dbReference type="GeneID" id="62158630"/>
<feature type="domain" description="ABC transporter" evidence="11">
    <location>
        <begin position="1078"/>
        <end position="1315"/>
    </location>
</feature>
<dbReference type="CDD" id="cd18578">
    <property type="entry name" value="ABC_6TM_Pgp_ABCB1_D2_like"/>
    <property type="match status" value="1"/>
</dbReference>
<dbReference type="InterPro" id="IPR017871">
    <property type="entry name" value="ABC_transporter-like_CS"/>
</dbReference>
<keyword evidence="7 10" id="KW-1133">Transmembrane helix</keyword>
<keyword evidence="6" id="KW-0067">ATP-binding</keyword>
<dbReference type="EMBL" id="JAATWM020000006">
    <property type="protein sequence ID" value="KAF9880026.1"/>
    <property type="molecule type" value="Genomic_DNA"/>
</dbReference>
<evidence type="ECO:0000256" key="10">
    <source>
        <dbReference type="SAM" id="Phobius"/>
    </source>
</evidence>
<dbReference type="PANTHER" id="PTHR43394">
    <property type="entry name" value="ATP-DEPENDENT PERMEASE MDL1, MITOCHONDRIAL"/>
    <property type="match status" value="1"/>
</dbReference>
<dbReference type="InterPro" id="IPR039421">
    <property type="entry name" value="Type_1_exporter"/>
</dbReference>
<keyword evidence="8 10" id="KW-0472">Membrane</keyword>
<evidence type="ECO:0000256" key="3">
    <source>
        <dbReference type="ARBA" id="ARBA00022448"/>
    </source>
</evidence>
<dbReference type="SUPFAM" id="SSF52540">
    <property type="entry name" value="P-loop containing nucleoside triphosphate hydrolases"/>
    <property type="match status" value="3"/>
</dbReference>
<dbReference type="PROSITE" id="PS50893">
    <property type="entry name" value="ABC_TRANSPORTER_2"/>
    <property type="match status" value="2"/>
</dbReference>
<dbReference type="SMART" id="SM00382">
    <property type="entry name" value="AAA"/>
    <property type="match status" value="2"/>
</dbReference>
<evidence type="ECO:0000256" key="9">
    <source>
        <dbReference type="SAM" id="MobiDB-lite"/>
    </source>
</evidence>
<dbReference type="GO" id="GO:0016887">
    <property type="term" value="F:ATP hydrolysis activity"/>
    <property type="evidence" value="ECO:0007669"/>
    <property type="project" value="InterPro"/>
</dbReference>
<dbReference type="InterPro" id="IPR027417">
    <property type="entry name" value="P-loop_NTPase"/>
</dbReference>
<feature type="transmembrane region" description="Helical" evidence="10">
    <location>
        <begin position="750"/>
        <end position="779"/>
    </location>
</feature>
<dbReference type="Proteomes" id="UP000781932">
    <property type="component" value="Unassembled WGS sequence"/>
</dbReference>
<comment type="similarity">
    <text evidence="2">Belongs to the ABC transporter superfamily. ABCB family. Multidrug resistance exporter (TC 3.A.1.201) subfamily.</text>
</comment>
<dbReference type="PROSITE" id="PS00211">
    <property type="entry name" value="ABC_TRANSPORTER_1"/>
    <property type="match status" value="2"/>
</dbReference>
<dbReference type="RefSeq" id="XP_038749487.1">
    <property type="nucleotide sequence ID" value="XM_038885556.1"/>
</dbReference>
<evidence type="ECO:0000256" key="7">
    <source>
        <dbReference type="ARBA" id="ARBA00022989"/>
    </source>
</evidence>
<dbReference type="Pfam" id="PF00005">
    <property type="entry name" value="ABC_tran"/>
    <property type="match status" value="3"/>
</dbReference>
<proteinExistence type="inferred from homology"/>
<dbReference type="GO" id="GO:0005524">
    <property type="term" value="F:ATP binding"/>
    <property type="evidence" value="ECO:0007669"/>
    <property type="project" value="UniProtKB-KW"/>
</dbReference>
<feature type="domain" description="ABC transmembrane type-1" evidence="12">
    <location>
        <begin position="754"/>
        <end position="1043"/>
    </location>
</feature>
<feature type="domain" description="ABC transmembrane type-1" evidence="12">
    <location>
        <begin position="64"/>
        <end position="358"/>
    </location>
</feature>
<dbReference type="GO" id="GO:0015421">
    <property type="term" value="F:ABC-type oligopeptide transporter activity"/>
    <property type="evidence" value="ECO:0007669"/>
    <property type="project" value="TreeGrafter"/>
</dbReference>